<evidence type="ECO:0000256" key="1">
    <source>
        <dbReference type="ARBA" id="ARBA00001946"/>
    </source>
</evidence>
<dbReference type="GO" id="GO:0000287">
    <property type="term" value="F:magnesium ion binding"/>
    <property type="evidence" value="ECO:0007669"/>
    <property type="project" value="UniProtKB-UniRule"/>
</dbReference>
<gene>
    <name evidence="8" type="primary">comB</name>
    <name evidence="9" type="ORF">CAAU_2069</name>
</gene>
<dbReference type="STRING" id="857293.CAAU_2069"/>
<dbReference type="Gene3D" id="3.90.1560.10">
    <property type="entry name" value="ComB-like"/>
    <property type="match status" value="1"/>
</dbReference>
<dbReference type="GO" id="GO:0050545">
    <property type="term" value="F:sulfopyruvate decarboxylase activity"/>
    <property type="evidence" value="ECO:0007669"/>
    <property type="project" value="TreeGrafter"/>
</dbReference>
<dbReference type="FunFam" id="3.90.1560.10:FF:000001">
    <property type="entry name" value="Probable 2-phosphosulfolactate phosphatase"/>
    <property type="match status" value="1"/>
</dbReference>
<organism evidence="9 10">
    <name type="scientific">Caloramator australicus RC3</name>
    <dbReference type="NCBI Taxonomy" id="857293"/>
    <lineage>
        <taxon>Bacteria</taxon>
        <taxon>Bacillati</taxon>
        <taxon>Bacillota</taxon>
        <taxon>Clostridia</taxon>
        <taxon>Eubacteriales</taxon>
        <taxon>Clostridiaceae</taxon>
        <taxon>Caloramator</taxon>
    </lineage>
</organism>
<comment type="cofactor">
    <cofactor evidence="1 8">
        <name>Mg(2+)</name>
        <dbReference type="ChEBI" id="CHEBI:18420"/>
    </cofactor>
</comment>
<comment type="similarity">
    <text evidence="2 8">Belongs to the ComB family.</text>
</comment>
<keyword evidence="10" id="KW-1185">Reference proteome</keyword>
<proteinExistence type="inferred from homology"/>
<keyword evidence="5 8" id="KW-0378">Hydrolase</keyword>
<evidence type="ECO:0000256" key="5">
    <source>
        <dbReference type="ARBA" id="ARBA00022801"/>
    </source>
</evidence>
<reference evidence="9 10" key="1">
    <citation type="journal article" date="2011" name="J. Bacteriol.">
        <title>Draft genome sequence of Caloramator australicus strain RC3T, a thermoanaerobe from the Great Artesian Basin of Australia.</title>
        <authorList>
            <person name="Ogg C.D."/>
            <person name="Patel B.K.C."/>
        </authorList>
    </citation>
    <scope>NUCLEOTIDE SEQUENCE [LARGE SCALE GENOMIC DNA]</scope>
    <source>
        <strain evidence="9 10">RC3</strain>
    </source>
</reference>
<evidence type="ECO:0000256" key="7">
    <source>
        <dbReference type="ARBA" id="ARBA00033711"/>
    </source>
</evidence>
<evidence type="ECO:0000313" key="9">
    <source>
        <dbReference type="EMBL" id="CCJ34153.1"/>
    </source>
</evidence>
<dbReference type="InterPro" id="IPR036702">
    <property type="entry name" value="ComB-like_sf"/>
</dbReference>
<dbReference type="eggNOG" id="COG2045">
    <property type="taxonomic scope" value="Bacteria"/>
</dbReference>
<evidence type="ECO:0000256" key="4">
    <source>
        <dbReference type="ARBA" id="ARBA00021948"/>
    </source>
</evidence>
<comment type="catalytic activity">
    <reaction evidence="7 8">
        <text>(2R)-O-phospho-3-sulfolactate + H2O = (2R)-3-sulfolactate + phosphate</text>
        <dbReference type="Rhea" id="RHEA:23416"/>
        <dbReference type="ChEBI" id="CHEBI:15377"/>
        <dbReference type="ChEBI" id="CHEBI:15597"/>
        <dbReference type="ChEBI" id="CHEBI:43474"/>
        <dbReference type="ChEBI" id="CHEBI:58738"/>
        <dbReference type="EC" id="3.1.3.71"/>
    </reaction>
</comment>
<dbReference type="SUPFAM" id="SSF142823">
    <property type="entry name" value="ComB-like"/>
    <property type="match status" value="1"/>
</dbReference>
<dbReference type="Pfam" id="PF04029">
    <property type="entry name" value="2-ph_phosp"/>
    <property type="match status" value="1"/>
</dbReference>
<dbReference type="Proteomes" id="UP000007652">
    <property type="component" value="Unassembled WGS sequence"/>
</dbReference>
<evidence type="ECO:0000256" key="8">
    <source>
        <dbReference type="HAMAP-Rule" id="MF_00490"/>
    </source>
</evidence>
<dbReference type="GO" id="GO:0050532">
    <property type="term" value="F:2-phosphosulfolactate phosphatase activity"/>
    <property type="evidence" value="ECO:0007669"/>
    <property type="project" value="UniProtKB-UniRule"/>
</dbReference>
<evidence type="ECO:0000313" key="10">
    <source>
        <dbReference type="Proteomes" id="UP000007652"/>
    </source>
</evidence>
<dbReference type="RefSeq" id="WP_008909409.1">
    <property type="nucleotide sequence ID" value="NZ_CAKP01000110.1"/>
</dbReference>
<dbReference type="OrthoDB" id="4913at2"/>
<comment type="caution">
    <text evidence="9">The sequence shown here is derived from an EMBL/GenBank/DDBJ whole genome shotgun (WGS) entry which is preliminary data.</text>
</comment>
<dbReference type="EMBL" id="CAKP01000110">
    <property type="protein sequence ID" value="CCJ34153.1"/>
    <property type="molecule type" value="Genomic_DNA"/>
</dbReference>
<evidence type="ECO:0000256" key="3">
    <source>
        <dbReference type="ARBA" id="ARBA00012953"/>
    </source>
</evidence>
<accession>I7LK25</accession>
<keyword evidence="6 8" id="KW-0460">Magnesium</keyword>
<protein>
    <recommendedName>
        <fullName evidence="4 8">Probable 2-phosphosulfolactate phosphatase</fullName>
        <ecNumber evidence="3 8">3.1.3.71</ecNumber>
    </recommendedName>
</protein>
<sequence>MNIALFPSVNDVDKEFLRDKDVIVIDVLRATSVITTAIYNGATVFPVLEVEDALKFKEEGYLLGGERRGLKIDGFDFGNSPLEYKREFVEGKNIVFTTSNGTRAIYKSFNAKNIYIGCMLNGKALVKKVLEDKRDIAIVCAGTYGKLSLDDFICAGKIIYELLKLGNCNIDDISTAAYIAYRDYKGKILEYVKYAGHYNYLISIGCKEDIEYCFMEDILDVVPVFKDGRIVKI</sequence>
<dbReference type="InterPro" id="IPR005238">
    <property type="entry name" value="ComB-like"/>
</dbReference>
<evidence type="ECO:0000256" key="6">
    <source>
        <dbReference type="ARBA" id="ARBA00022842"/>
    </source>
</evidence>
<dbReference type="PANTHER" id="PTHR37311">
    <property type="entry name" value="2-PHOSPHOSULFOLACTATE PHOSPHATASE-RELATED"/>
    <property type="match status" value="1"/>
</dbReference>
<dbReference type="HAMAP" id="MF_00490">
    <property type="entry name" value="ComB"/>
    <property type="match status" value="1"/>
</dbReference>
<name>I7LK25_9CLOT</name>
<evidence type="ECO:0000256" key="2">
    <source>
        <dbReference type="ARBA" id="ARBA00009997"/>
    </source>
</evidence>
<dbReference type="AlphaFoldDB" id="I7LK25"/>
<dbReference type="PANTHER" id="PTHR37311:SF1">
    <property type="entry name" value="2-PHOSPHOSULFOLACTATE PHOSPHATASE-RELATED"/>
    <property type="match status" value="1"/>
</dbReference>
<dbReference type="EC" id="3.1.3.71" evidence="3 8"/>